<dbReference type="Gene3D" id="1.10.10.60">
    <property type="entry name" value="Homeodomain-like"/>
    <property type="match status" value="1"/>
</dbReference>
<reference evidence="5 6" key="1">
    <citation type="journal article" date="2013" name="J. Microbiol.">
        <title>Mucilaginibacter ginsenosidivorax sp. nov., with ginsenoside converting activity isolated from sediment.</title>
        <authorList>
            <person name="Kim J.K."/>
            <person name="Choi T.E."/>
            <person name="Liu Q.M."/>
            <person name="Park H.Y."/>
            <person name="Yi T.H."/>
            <person name="Yoon M.H."/>
            <person name="Kim S.C."/>
            <person name="Im W.T."/>
        </authorList>
    </citation>
    <scope>NUCLEOTIDE SEQUENCE [LARGE SCALE GENOMIC DNA]</scope>
    <source>
        <strain evidence="5 6">KHI28</strain>
    </source>
</reference>
<dbReference type="Proteomes" id="UP000321362">
    <property type="component" value="Chromosome"/>
</dbReference>
<dbReference type="GO" id="GO:0043565">
    <property type="term" value="F:sequence-specific DNA binding"/>
    <property type="evidence" value="ECO:0007669"/>
    <property type="project" value="InterPro"/>
</dbReference>
<dbReference type="Pfam" id="PF12833">
    <property type="entry name" value="HTH_18"/>
    <property type="match status" value="1"/>
</dbReference>
<dbReference type="SUPFAM" id="SSF46689">
    <property type="entry name" value="Homeodomain-like"/>
    <property type="match status" value="1"/>
</dbReference>
<dbReference type="KEGG" id="mgk:FSB76_24025"/>
<protein>
    <submittedName>
        <fullName evidence="5">Helix-turn-helix domain-containing protein</fullName>
    </submittedName>
</protein>
<keyword evidence="6" id="KW-1185">Reference proteome</keyword>
<dbReference type="GO" id="GO:0003700">
    <property type="term" value="F:DNA-binding transcription factor activity"/>
    <property type="evidence" value="ECO:0007669"/>
    <property type="project" value="InterPro"/>
</dbReference>
<dbReference type="PROSITE" id="PS01124">
    <property type="entry name" value="HTH_ARAC_FAMILY_2"/>
    <property type="match status" value="1"/>
</dbReference>
<dbReference type="OrthoDB" id="2585681at2"/>
<dbReference type="RefSeq" id="WP_147057922.1">
    <property type="nucleotide sequence ID" value="NZ_CP042437.1"/>
</dbReference>
<feature type="domain" description="HTH araC/xylS-type" evidence="4">
    <location>
        <begin position="190"/>
        <end position="288"/>
    </location>
</feature>
<organism evidence="5 6">
    <name type="scientific">Mucilaginibacter ginsenosidivorax</name>
    <dbReference type="NCBI Taxonomy" id="862126"/>
    <lineage>
        <taxon>Bacteria</taxon>
        <taxon>Pseudomonadati</taxon>
        <taxon>Bacteroidota</taxon>
        <taxon>Sphingobacteriia</taxon>
        <taxon>Sphingobacteriales</taxon>
        <taxon>Sphingobacteriaceae</taxon>
        <taxon>Mucilaginibacter</taxon>
    </lineage>
</organism>
<accession>A0A5B8W5Z5</accession>
<dbReference type="EMBL" id="CP042437">
    <property type="protein sequence ID" value="QEC78867.1"/>
    <property type="molecule type" value="Genomic_DNA"/>
</dbReference>
<dbReference type="SMART" id="SM00342">
    <property type="entry name" value="HTH_ARAC"/>
    <property type="match status" value="1"/>
</dbReference>
<evidence type="ECO:0000256" key="1">
    <source>
        <dbReference type="ARBA" id="ARBA00023015"/>
    </source>
</evidence>
<dbReference type="PANTHER" id="PTHR43280:SF32">
    <property type="entry name" value="TRANSCRIPTIONAL REGULATORY PROTEIN"/>
    <property type="match status" value="1"/>
</dbReference>
<dbReference type="AlphaFoldDB" id="A0A5B8W5Z5"/>
<dbReference type="InterPro" id="IPR009057">
    <property type="entry name" value="Homeodomain-like_sf"/>
</dbReference>
<proteinExistence type="predicted"/>
<evidence type="ECO:0000313" key="6">
    <source>
        <dbReference type="Proteomes" id="UP000321362"/>
    </source>
</evidence>
<keyword evidence="2" id="KW-0238">DNA-binding</keyword>
<evidence type="ECO:0000313" key="5">
    <source>
        <dbReference type="EMBL" id="QEC78867.1"/>
    </source>
</evidence>
<keyword evidence="3" id="KW-0804">Transcription</keyword>
<keyword evidence="1" id="KW-0805">Transcription regulation</keyword>
<evidence type="ECO:0000256" key="2">
    <source>
        <dbReference type="ARBA" id="ARBA00023125"/>
    </source>
</evidence>
<sequence length="293" mass="33792">MNKTNSIPNIDFEGPQKIGFEILSIDSRDALKMKYLKVPHRASFYCVLWLIEGAITHLVDFKPIHLVEDSLLFVRKDAVQYFNHSDTYKFRILLFTEAFFCKSEGDVTFLQNSLLFSDSKASGQQSVGRMSKPLRELWQEMEKEFLLPDEQFQSDILRNYLANLIFLAQRVTWPELPVIGPAKSGGNLIVEFRELLEQHFREEQNVKFYAQKLAVTEKYLSRLTARATGRSTKALINERLMLEAKRMLIYSDVSSKTIAFDLGFGEPTNFTKFFKKQEGTTPAAFRDKFPLAG</sequence>
<gene>
    <name evidence="5" type="ORF">FSB76_24025</name>
</gene>
<evidence type="ECO:0000256" key="3">
    <source>
        <dbReference type="ARBA" id="ARBA00023163"/>
    </source>
</evidence>
<evidence type="ECO:0000259" key="4">
    <source>
        <dbReference type="PROSITE" id="PS01124"/>
    </source>
</evidence>
<dbReference type="InterPro" id="IPR018060">
    <property type="entry name" value="HTH_AraC"/>
</dbReference>
<dbReference type="PANTHER" id="PTHR43280">
    <property type="entry name" value="ARAC-FAMILY TRANSCRIPTIONAL REGULATOR"/>
    <property type="match status" value="1"/>
</dbReference>
<name>A0A5B8W5Z5_9SPHI</name>